<organism evidence="2 3">
    <name type="scientific">Microlunatus endophyticus</name>
    <dbReference type="NCBI Taxonomy" id="1716077"/>
    <lineage>
        <taxon>Bacteria</taxon>
        <taxon>Bacillati</taxon>
        <taxon>Actinomycetota</taxon>
        <taxon>Actinomycetes</taxon>
        <taxon>Propionibacteriales</taxon>
        <taxon>Propionibacteriaceae</taxon>
        <taxon>Microlunatus</taxon>
    </lineage>
</organism>
<sequence>MRIRGVGLVPGCDSVGIVTSSFAVDVQGGTLAVHELAGDSDSPTTILAVHGITANGLSYATLARRLPGGVRLLAPDLRGRAESAAVTGPWGLAAHVADLIAVLDHFGLDRVPAIGHSMGAYALALAAARHPDRFERVVLVDGGIGFPTPPGADVDAMLGAVLGPAQAKLSMTFADQAAYLEFMRTNPAIVETEALGPKIAKDLQSYLFHDLVPRQGGVLGSSCVPEAIRSDGADTMIDSEVLTAASQLTMPGTLFWAPRGLQNQTPGLLPPELVESAGLGPRVRTEFVPDCNHYSIVFADHALDRVLNALFG</sequence>
<dbReference type="InterPro" id="IPR029058">
    <property type="entry name" value="AB_hydrolase_fold"/>
</dbReference>
<dbReference type="InterPro" id="IPR000073">
    <property type="entry name" value="AB_hydrolase_1"/>
</dbReference>
<dbReference type="Proteomes" id="UP000613840">
    <property type="component" value="Unassembled WGS sequence"/>
</dbReference>
<keyword evidence="3" id="KW-1185">Reference proteome</keyword>
<keyword evidence="2" id="KW-0378">Hydrolase</keyword>
<dbReference type="SUPFAM" id="SSF53474">
    <property type="entry name" value="alpha/beta-Hydrolases"/>
    <property type="match status" value="1"/>
</dbReference>
<evidence type="ECO:0000259" key="1">
    <source>
        <dbReference type="Pfam" id="PF00561"/>
    </source>
</evidence>
<dbReference type="Gene3D" id="3.40.50.1820">
    <property type="entry name" value="alpha/beta hydrolase"/>
    <property type="match status" value="1"/>
</dbReference>
<proteinExistence type="predicted"/>
<dbReference type="PANTHER" id="PTHR43798">
    <property type="entry name" value="MONOACYLGLYCEROL LIPASE"/>
    <property type="match status" value="1"/>
</dbReference>
<reference evidence="2" key="2">
    <citation type="submission" date="2020-09" db="EMBL/GenBank/DDBJ databases">
        <authorList>
            <person name="Sun Q."/>
            <person name="Zhou Y."/>
        </authorList>
    </citation>
    <scope>NUCLEOTIDE SEQUENCE</scope>
    <source>
        <strain evidence="2">CGMCC 4.7306</strain>
    </source>
</reference>
<dbReference type="PRINTS" id="PR00111">
    <property type="entry name" value="ABHYDROLASE"/>
</dbReference>
<feature type="domain" description="AB hydrolase-1" evidence="1">
    <location>
        <begin position="45"/>
        <end position="165"/>
    </location>
</feature>
<dbReference type="Pfam" id="PF00561">
    <property type="entry name" value="Abhydrolase_1"/>
    <property type="match status" value="1"/>
</dbReference>
<dbReference type="AlphaFoldDB" id="A0A917S8R1"/>
<reference evidence="2" key="1">
    <citation type="journal article" date="2014" name="Int. J. Syst. Evol. Microbiol.">
        <title>Complete genome sequence of Corynebacterium casei LMG S-19264T (=DSM 44701T), isolated from a smear-ripened cheese.</title>
        <authorList>
            <consortium name="US DOE Joint Genome Institute (JGI-PGF)"/>
            <person name="Walter F."/>
            <person name="Albersmeier A."/>
            <person name="Kalinowski J."/>
            <person name="Ruckert C."/>
        </authorList>
    </citation>
    <scope>NUCLEOTIDE SEQUENCE</scope>
    <source>
        <strain evidence="2">CGMCC 4.7306</strain>
    </source>
</reference>
<evidence type="ECO:0000313" key="3">
    <source>
        <dbReference type="Proteomes" id="UP000613840"/>
    </source>
</evidence>
<comment type="caution">
    <text evidence="2">The sequence shown here is derived from an EMBL/GenBank/DDBJ whole genome shotgun (WGS) entry which is preliminary data.</text>
</comment>
<gene>
    <name evidence="2" type="ORF">GCM10011575_23350</name>
</gene>
<accession>A0A917S8R1</accession>
<evidence type="ECO:0000313" key="2">
    <source>
        <dbReference type="EMBL" id="GGL64279.1"/>
    </source>
</evidence>
<dbReference type="PANTHER" id="PTHR43798:SF33">
    <property type="entry name" value="HYDROLASE, PUTATIVE (AFU_ORTHOLOGUE AFUA_2G14860)-RELATED"/>
    <property type="match status" value="1"/>
</dbReference>
<dbReference type="GO" id="GO:0016787">
    <property type="term" value="F:hydrolase activity"/>
    <property type="evidence" value="ECO:0007669"/>
    <property type="project" value="UniProtKB-KW"/>
</dbReference>
<name>A0A917S8R1_9ACTN</name>
<dbReference type="EMBL" id="BMMZ01000005">
    <property type="protein sequence ID" value="GGL64279.1"/>
    <property type="molecule type" value="Genomic_DNA"/>
</dbReference>
<dbReference type="InterPro" id="IPR050266">
    <property type="entry name" value="AB_hydrolase_sf"/>
</dbReference>
<protein>
    <submittedName>
        <fullName evidence="2">Hydrolase</fullName>
    </submittedName>
</protein>
<dbReference type="GO" id="GO:0016020">
    <property type="term" value="C:membrane"/>
    <property type="evidence" value="ECO:0007669"/>
    <property type="project" value="TreeGrafter"/>
</dbReference>